<dbReference type="SUPFAM" id="SSF53335">
    <property type="entry name" value="S-adenosyl-L-methionine-dependent methyltransferases"/>
    <property type="match status" value="1"/>
</dbReference>
<evidence type="ECO:0000313" key="7">
    <source>
        <dbReference type="Proteomes" id="UP001055336"/>
    </source>
</evidence>
<accession>A0ABY3VQM1</accession>
<reference evidence="6" key="1">
    <citation type="submission" date="2022-08" db="EMBL/GenBank/DDBJ databases">
        <title>Whole genome sequencing of non-tuberculosis mycobacteria type-strains.</title>
        <authorList>
            <person name="Igarashi Y."/>
            <person name="Osugi A."/>
            <person name="Mitarai S."/>
        </authorList>
    </citation>
    <scope>NUCLEOTIDE SEQUENCE</scope>
    <source>
        <strain evidence="6">DSM 45127</strain>
    </source>
</reference>
<evidence type="ECO:0000256" key="5">
    <source>
        <dbReference type="ARBA" id="ARBA00023098"/>
    </source>
</evidence>
<dbReference type="Pfam" id="PF02353">
    <property type="entry name" value="CMAS"/>
    <property type="match status" value="1"/>
</dbReference>
<evidence type="ECO:0000256" key="4">
    <source>
        <dbReference type="ARBA" id="ARBA00022691"/>
    </source>
</evidence>
<keyword evidence="3" id="KW-0808">Transferase</keyword>
<evidence type="ECO:0000313" key="6">
    <source>
        <dbReference type="EMBL" id="UMB68944.1"/>
    </source>
</evidence>
<dbReference type="PANTHER" id="PTHR43667:SF1">
    <property type="entry name" value="CYCLOPROPANE-FATTY-ACYL-PHOSPHOLIPID SYNTHASE"/>
    <property type="match status" value="1"/>
</dbReference>
<dbReference type="InterPro" id="IPR050723">
    <property type="entry name" value="CFA/CMAS"/>
</dbReference>
<sequence>MAPVLAAAIEPVIDGELPVRLIAWDGSVAGPVGAPVVWLRSAAAVRRMLCNPGELGVAQAYVFGDLDVDGDLVTVLDSVWSRIADERLSPHKPSATALARLGAIALRLGALDELLPATSDDPVKVRHYYDVTHAFHQLVLDPSMSYSCGYWDSAQSHATLGDAQREKLDRICRKLGLDRRSDMWLLDIGCGWGALSLHAAAHYDAQVVGITPCAAQKAYIDAALAARGLADRVEIQVQDYRGFTAGLFDAAAAIEMGEHVTLQDYSTFAGILHDCVRPDGRVLIQQTSRRGGHRGGGPFIEAFISSDLHLRPLGETIALLEDAGLVTLSVDTMVRHYVQTLDAWIANLENHWDTAVQLVGEETVRAWRLYLAGGRMAFAYGRAGVDQILMRRPPAMIGSDAWR</sequence>
<dbReference type="Gene3D" id="3.40.50.150">
    <property type="entry name" value="Vaccinia Virus protein VP39"/>
    <property type="match status" value="1"/>
</dbReference>
<name>A0ABY3VQM1_9MYCO</name>
<proteinExistence type="inferred from homology"/>
<dbReference type="CDD" id="cd02440">
    <property type="entry name" value="AdoMet_MTases"/>
    <property type="match status" value="1"/>
</dbReference>
<keyword evidence="5" id="KW-0443">Lipid metabolism</keyword>
<organism evidence="6 7">
    <name type="scientific">Mycobacterium paraterrae</name>
    <dbReference type="NCBI Taxonomy" id="577492"/>
    <lineage>
        <taxon>Bacteria</taxon>
        <taxon>Bacillati</taxon>
        <taxon>Actinomycetota</taxon>
        <taxon>Actinomycetes</taxon>
        <taxon>Mycobacteriales</taxon>
        <taxon>Mycobacteriaceae</taxon>
        <taxon>Mycobacterium</taxon>
    </lineage>
</organism>
<keyword evidence="2" id="KW-0489">Methyltransferase</keyword>
<dbReference type="RefSeq" id="WP_240260678.1">
    <property type="nucleotide sequence ID" value="NZ_CP092488.2"/>
</dbReference>
<evidence type="ECO:0000256" key="1">
    <source>
        <dbReference type="ARBA" id="ARBA00010815"/>
    </source>
</evidence>
<keyword evidence="7" id="KW-1185">Reference proteome</keyword>
<evidence type="ECO:0000256" key="3">
    <source>
        <dbReference type="ARBA" id="ARBA00022679"/>
    </source>
</evidence>
<evidence type="ECO:0000256" key="2">
    <source>
        <dbReference type="ARBA" id="ARBA00022603"/>
    </source>
</evidence>
<comment type="similarity">
    <text evidence="1">Belongs to the CFA/CMAS family.</text>
</comment>
<dbReference type="PIRSF" id="PIRSF003085">
    <property type="entry name" value="CMAS"/>
    <property type="match status" value="1"/>
</dbReference>
<dbReference type="InterPro" id="IPR029063">
    <property type="entry name" value="SAM-dependent_MTases_sf"/>
</dbReference>
<dbReference type="InterPro" id="IPR003333">
    <property type="entry name" value="CMAS"/>
</dbReference>
<keyword evidence="4" id="KW-0949">S-adenosyl-L-methionine</keyword>
<dbReference type="EMBL" id="CP092488">
    <property type="protein sequence ID" value="UMB68944.1"/>
    <property type="molecule type" value="Genomic_DNA"/>
</dbReference>
<protein>
    <submittedName>
        <fullName evidence="6">Cyclopropane-fatty-acyl-phospholipid synthase family protein</fullName>
    </submittedName>
</protein>
<gene>
    <name evidence="6" type="ORF">MKK62_21535</name>
</gene>
<dbReference type="Proteomes" id="UP001055336">
    <property type="component" value="Chromosome"/>
</dbReference>
<dbReference type="PANTHER" id="PTHR43667">
    <property type="entry name" value="CYCLOPROPANE-FATTY-ACYL-PHOSPHOLIPID SYNTHASE"/>
    <property type="match status" value="1"/>
</dbReference>